<feature type="region of interest" description="Disordered" evidence="1">
    <location>
        <begin position="130"/>
        <end position="160"/>
    </location>
</feature>
<feature type="compositionally biased region" description="Polar residues" evidence="1">
    <location>
        <begin position="47"/>
        <end position="59"/>
    </location>
</feature>
<sequence>MYMICSLLLQVQMSIAFFTLSGLFSAVVLSYGIEVIENVNESDEENSQGSSSTVVNNDQNNETSVSSTNNNETTYKNNWSSAPQPEDMHRIITPVVITTPHGDKQKNFTASPMLDAIYNPEYHQFNHEHYQKTAQKHKSHDSGYHSSKEEDDDGQKKHHYSQPLLPDMFLTQQYLKAQQQKEQDEYKSKNNNQNVLKPAIPQAKSNAFNFNSDAISYKPLKFDSDFPSTLFTSDKGGSSAEFGNNDKKQVPFHYTLPSPIKSNTHPYPYQNPYSSSEKDLEPPTTTSSMAKQYHPGSWADGYKTGINYQEGEKTSMWKKVLNMLAAFIPLGLFLAALPPNVLTINTTQ</sequence>
<keyword evidence="3" id="KW-1185">Reference proteome</keyword>
<comment type="caution">
    <text evidence="2">The sequence shown here is derived from an EMBL/GenBank/DDBJ whole genome shotgun (WGS) entry which is preliminary data.</text>
</comment>
<dbReference type="Proteomes" id="UP001148838">
    <property type="component" value="Unassembled WGS sequence"/>
</dbReference>
<evidence type="ECO:0000256" key="1">
    <source>
        <dbReference type="SAM" id="MobiDB-lite"/>
    </source>
</evidence>
<feature type="compositionally biased region" description="Polar residues" evidence="1">
    <location>
        <begin position="261"/>
        <end position="275"/>
    </location>
</feature>
<evidence type="ECO:0000313" key="2">
    <source>
        <dbReference type="EMBL" id="KAJ4429982.1"/>
    </source>
</evidence>
<protein>
    <submittedName>
        <fullName evidence="2">Uncharacterized protein</fullName>
    </submittedName>
</protein>
<name>A0ABQ8S8E4_PERAM</name>
<dbReference type="EMBL" id="JAJSOF020000033">
    <property type="protein sequence ID" value="KAJ4429982.1"/>
    <property type="molecule type" value="Genomic_DNA"/>
</dbReference>
<feature type="region of interest" description="Disordered" evidence="1">
    <location>
        <begin position="261"/>
        <end position="292"/>
    </location>
</feature>
<feature type="compositionally biased region" description="Low complexity" evidence="1">
    <location>
        <begin position="60"/>
        <end position="74"/>
    </location>
</feature>
<feature type="region of interest" description="Disordered" evidence="1">
    <location>
        <begin position="42"/>
        <end position="88"/>
    </location>
</feature>
<reference evidence="2 3" key="1">
    <citation type="journal article" date="2022" name="Allergy">
        <title>Genome assembly and annotation of Periplaneta americana reveal a comprehensive cockroach allergen profile.</title>
        <authorList>
            <person name="Wang L."/>
            <person name="Xiong Q."/>
            <person name="Saelim N."/>
            <person name="Wang L."/>
            <person name="Nong W."/>
            <person name="Wan A.T."/>
            <person name="Shi M."/>
            <person name="Liu X."/>
            <person name="Cao Q."/>
            <person name="Hui J.H.L."/>
            <person name="Sookrung N."/>
            <person name="Leung T.F."/>
            <person name="Tungtrongchitr A."/>
            <person name="Tsui S.K.W."/>
        </authorList>
    </citation>
    <scope>NUCLEOTIDE SEQUENCE [LARGE SCALE GENOMIC DNA]</scope>
    <source>
        <strain evidence="2">PWHHKU_190912</strain>
    </source>
</reference>
<organism evidence="2 3">
    <name type="scientific">Periplaneta americana</name>
    <name type="common">American cockroach</name>
    <name type="synonym">Blatta americana</name>
    <dbReference type="NCBI Taxonomy" id="6978"/>
    <lineage>
        <taxon>Eukaryota</taxon>
        <taxon>Metazoa</taxon>
        <taxon>Ecdysozoa</taxon>
        <taxon>Arthropoda</taxon>
        <taxon>Hexapoda</taxon>
        <taxon>Insecta</taxon>
        <taxon>Pterygota</taxon>
        <taxon>Neoptera</taxon>
        <taxon>Polyneoptera</taxon>
        <taxon>Dictyoptera</taxon>
        <taxon>Blattodea</taxon>
        <taxon>Blattoidea</taxon>
        <taxon>Blattidae</taxon>
        <taxon>Blattinae</taxon>
        <taxon>Periplaneta</taxon>
    </lineage>
</organism>
<gene>
    <name evidence="2" type="ORF">ANN_22186</name>
</gene>
<evidence type="ECO:0000313" key="3">
    <source>
        <dbReference type="Proteomes" id="UP001148838"/>
    </source>
</evidence>
<accession>A0ABQ8S8E4</accession>
<proteinExistence type="predicted"/>